<dbReference type="SUPFAM" id="SSF53474">
    <property type="entry name" value="alpha/beta-Hydrolases"/>
    <property type="match status" value="1"/>
</dbReference>
<dbReference type="Proteomes" id="UP000256913">
    <property type="component" value="Unassembled WGS sequence"/>
</dbReference>
<feature type="domain" description="Serine aminopeptidase S33" evidence="2">
    <location>
        <begin position="53"/>
        <end position="188"/>
    </location>
</feature>
<comment type="caution">
    <text evidence="3">The sequence shown here is derived from an EMBL/GenBank/DDBJ whole genome shotgun (WGS) entry which is preliminary data.</text>
</comment>
<dbReference type="EMBL" id="QUMQ01000001">
    <property type="protein sequence ID" value="REF94437.1"/>
    <property type="molecule type" value="Genomic_DNA"/>
</dbReference>
<evidence type="ECO:0000313" key="4">
    <source>
        <dbReference type="Proteomes" id="UP000256913"/>
    </source>
</evidence>
<evidence type="ECO:0000256" key="1">
    <source>
        <dbReference type="SAM" id="MobiDB-lite"/>
    </source>
</evidence>
<keyword evidence="4" id="KW-1185">Reference proteome</keyword>
<evidence type="ECO:0000259" key="2">
    <source>
        <dbReference type="Pfam" id="PF12146"/>
    </source>
</evidence>
<sequence>MSYPSGSVWNVNDVEIDVLGQPYERRVIDLGHDDEGPLIATLVSRRAERPTGRAVLYVHGFVDYFFQTHLADFYVERGWDFHAIDLRRYGRSLLPHQTPNFTTDLTEYFTELDIAAELIGAETLLVNGHSTGGLVASLWAHARRDRKMIDGLFLNSPFFDFNMPWLMRRPVLAGVARLGRRNPRRAVPRGLESLYGQSLHINYRGEWDYNLAWKPIEAFPIFAGWVGAIRTAHRQLWAGLDIPAPVLVACSTRTFRGAKWNESINVADAVLDVEHIVRYAPRLGQHVTLVRIDGGIHDLTLSGPQPRERLFTEVGRWIDAYVTPTDGGPAVGAAQADSPDRDSSPAPDADVAAATGATPDQVPG</sequence>
<feature type="region of interest" description="Disordered" evidence="1">
    <location>
        <begin position="325"/>
        <end position="364"/>
    </location>
</feature>
<evidence type="ECO:0000313" key="3">
    <source>
        <dbReference type="EMBL" id="REF94437.1"/>
    </source>
</evidence>
<dbReference type="InterPro" id="IPR029058">
    <property type="entry name" value="AB_hydrolase_fold"/>
</dbReference>
<dbReference type="GO" id="GO:0016787">
    <property type="term" value="F:hydrolase activity"/>
    <property type="evidence" value="ECO:0007669"/>
    <property type="project" value="UniProtKB-KW"/>
</dbReference>
<dbReference type="AlphaFoldDB" id="A0A3D9ZAZ9"/>
<accession>A0A3D9ZAZ9</accession>
<dbReference type="Pfam" id="PF12146">
    <property type="entry name" value="Hydrolase_4"/>
    <property type="match status" value="1"/>
</dbReference>
<name>A0A3D9ZAZ9_9ACTN</name>
<gene>
    <name evidence="3" type="ORF">DFJ67_0356</name>
</gene>
<dbReference type="Gene3D" id="3.40.50.1820">
    <property type="entry name" value="alpha/beta hydrolase"/>
    <property type="match status" value="1"/>
</dbReference>
<dbReference type="InterPro" id="IPR022742">
    <property type="entry name" value="Hydrolase_4"/>
</dbReference>
<protein>
    <submittedName>
        <fullName evidence="3">Alpha-beta hydrolase superfamily lysophospholipase</fullName>
    </submittedName>
</protein>
<reference evidence="3 4" key="1">
    <citation type="submission" date="2018-08" db="EMBL/GenBank/DDBJ databases">
        <title>Sequencing the genomes of 1000 actinobacteria strains.</title>
        <authorList>
            <person name="Klenk H.-P."/>
        </authorList>
    </citation>
    <scope>NUCLEOTIDE SEQUENCE [LARGE SCALE GENOMIC DNA]</scope>
    <source>
        <strain evidence="3 4">DSM 44099</strain>
    </source>
</reference>
<proteinExistence type="predicted"/>
<organism evidence="3 4">
    <name type="scientific">Asanoa ferruginea</name>
    <dbReference type="NCBI Taxonomy" id="53367"/>
    <lineage>
        <taxon>Bacteria</taxon>
        <taxon>Bacillati</taxon>
        <taxon>Actinomycetota</taxon>
        <taxon>Actinomycetes</taxon>
        <taxon>Micromonosporales</taxon>
        <taxon>Micromonosporaceae</taxon>
        <taxon>Asanoa</taxon>
    </lineage>
</organism>
<keyword evidence="3" id="KW-0378">Hydrolase</keyword>
<feature type="compositionally biased region" description="Low complexity" evidence="1">
    <location>
        <begin position="344"/>
        <end position="364"/>
    </location>
</feature>